<dbReference type="RefSeq" id="WP_005203953.1">
    <property type="nucleotide sequence ID" value="NZ_KB850072.1"/>
</dbReference>
<comment type="caution">
    <text evidence="1">The sequence shown here is derived from an EMBL/GenBank/DDBJ whole genome shotgun (WGS) entry which is preliminary data.</text>
</comment>
<dbReference type="OrthoDB" id="6713564at2"/>
<evidence type="ECO:0000313" key="2">
    <source>
        <dbReference type="Proteomes" id="UP000013084"/>
    </source>
</evidence>
<keyword evidence="2" id="KW-1185">Reference proteome</keyword>
<dbReference type="Pfam" id="PF25612">
    <property type="entry name" value="DUF7940"/>
    <property type="match status" value="1"/>
</dbReference>
<evidence type="ECO:0000313" key="1">
    <source>
        <dbReference type="EMBL" id="ENX58187.1"/>
    </source>
</evidence>
<dbReference type="EMBL" id="APRN01000036">
    <property type="protein sequence ID" value="ENX58187.1"/>
    <property type="molecule type" value="Genomic_DNA"/>
</dbReference>
<protein>
    <submittedName>
        <fullName evidence="1">Uncharacterized protein</fullName>
    </submittedName>
</protein>
<dbReference type="PATRIC" id="fig|1217700.3.peg.2511"/>
<gene>
    <name evidence="1" type="ORF">F902_02587</name>
</gene>
<proteinExistence type="predicted"/>
<reference evidence="1 2" key="1">
    <citation type="submission" date="2013-02" db="EMBL/GenBank/DDBJ databases">
        <title>The Genome Sequence of Acinetobacter sp. CIP 70.18.</title>
        <authorList>
            <consortium name="The Broad Institute Genome Sequencing Platform"/>
            <consortium name="The Broad Institute Genome Sequencing Center for Infectious Disease"/>
            <person name="Cerqueira G."/>
            <person name="Feldgarden M."/>
            <person name="Courvalin P."/>
            <person name="Perichon B."/>
            <person name="Grillot-Courvalin C."/>
            <person name="Clermont D."/>
            <person name="Rocha E."/>
            <person name="Yoon E.-J."/>
            <person name="Nemec A."/>
            <person name="Walker B."/>
            <person name="Young S.K."/>
            <person name="Zeng Q."/>
            <person name="Gargeya S."/>
            <person name="Fitzgerald M."/>
            <person name="Haas B."/>
            <person name="Abouelleil A."/>
            <person name="Alvarado L."/>
            <person name="Arachchi H.M."/>
            <person name="Berlin A.M."/>
            <person name="Chapman S.B."/>
            <person name="Dewar J."/>
            <person name="Goldberg J."/>
            <person name="Griggs A."/>
            <person name="Gujja S."/>
            <person name="Hansen M."/>
            <person name="Howarth C."/>
            <person name="Imamovic A."/>
            <person name="Larimer J."/>
            <person name="McCowan C."/>
            <person name="Murphy C."/>
            <person name="Neiman D."/>
            <person name="Pearson M."/>
            <person name="Priest M."/>
            <person name="Roberts A."/>
            <person name="Saif S."/>
            <person name="Shea T."/>
            <person name="Sisk P."/>
            <person name="Sykes S."/>
            <person name="Wortman J."/>
            <person name="Nusbaum C."/>
            <person name="Birren B."/>
        </authorList>
    </citation>
    <scope>NUCLEOTIDE SEQUENCE [LARGE SCALE GENOMIC DNA]</scope>
    <source>
        <strain evidence="1 2">CIP 70.18</strain>
    </source>
</reference>
<dbReference type="HOGENOM" id="CLU_137182_0_0_6"/>
<name>N9T3B7_9GAMM</name>
<dbReference type="InterPro" id="IPR057700">
    <property type="entry name" value="DUF7940"/>
</dbReference>
<dbReference type="Proteomes" id="UP000013084">
    <property type="component" value="Unassembled WGS sequence"/>
</dbReference>
<organism evidence="1 2">
    <name type="scientific">Acinetobacter higginsii</name>
    <dbReference type="NCBI Taxonomy" id="70347"/>
    <lineage>
        <taxon>Bacteria</taxon>
        <taxon>Pseudomonadati</taxon>
        <taxon>Pseudomonadota</taxon>
        <taxon>Gammaproteobacteria</taxon>
        <taxon>Moraxellales</taxon>
        <taxon>Moraxellaceae</taxon>
        <taxon>Acinetobacter</taxon>
    </lineage>
</organism>
<dbReference type="AlphaFoldDB" id="N9T3B7"/>
<accession>N9T3B7</accession>
<sequence length="148" mass="16389">MKKTQFKRPRNLVPSPKNVGTSAVVTETVDQEKVDNPETIAELKQQLLDQAKRHQKRVEELKAEASIVPEYVVGTLEEVKHTGLLVKNSHTFWKWLSTWAFAAIAYVSISGVPPEVLALIPEASQGKVTAAIAILGFIGRFINQSRGK</sequence>